<dbReference type="Proteomes" id="UP000030715">
    <property type="component" value="Segment"/>
</dbReference>
<dbReference type="GeneID" id="26632542"/>
<dbReference type="EMBL" id="KP007359">
    <property type="protein sequence ID" value="AIZ02022.1"/>
    <property type="molecule type" value="Genomic_DNA"/>
</dbReference>
<accession>A0A0A7HBF8</accession>
<evidence type="ECO:0000313" key="1">
    <source>
        <dbReference type="EMBL" id="AIZ02022.1"/>
    </source>
</evidence>
<evidence type="ECO:0000313" key="2">
    <source>
        <dbReference type="Proteomes" id="UP000030715"/>
    </source>
</evidence>
<sequence>MLVEYTCFAKDDAHPELILEAKINRLEQTFDWSLYIHPKNMIDGPQKYKITNKCISGILGYGSSESKYSLEEIRESRCAVAYFDTDTIKHLYKLVLDIRKDFTAIKNAVKELK</sequence>
<dbReference type="RefSeq" id="YP_009205929.1">
    <property type="nucleotide sequence ID" value="NC_028881.1"/>
</dbReference>
<organism evidence="1 2">
    <name type="scientific">Escherichia phage vb_EcoM-VR5</name>
    <dbReference type="NCBI Taxonomy" id="1567026"/>
    <lineage>
        <taxon>Viruses</taxon>
        <taxon>Duplodnaviria</taxon>
        <taxon>Heunggongvirae</taxon>
        <taxon>Uroviricota</taxon>
        <taxon>Caudoviricetes</taxon>
        <taxon>Pantevenvirales</taxon>
        <taxon>Straboviridae</taxon>
        <taxon>Tevenvirinae</taxon>
        <taxon>Dhakavirus</taxon>
        <taxon>Dhakavirus vr5</taxon>
    </lineage>
</organism>
<dbReference type="KEGG" id="vg:26632542"/>
<proteinExistence type="predicted"/>
<keyword evidence="2" id="KW-1185">Reference proteome</keyword>
<dbReference type="OrthoDB" id="15850at10239"/>
<protein>
    <submittedName>
        <fullName evidence="1">Uncharacterized protein</fullName>
    </submittedName>
</protein>
<name>A0A0A7HBF8_9CAUD</name>
<gene>
    <name evidence="1" type="ORF">VR5_235</name>
</gene>
<reference evidence="1 2" key="1">
    <citation type="submission" date="2014-10" db="EMBL/GenBank/DDBJ databases">
        <title>VR bacteriophages - a small but diverse group of low-temperature viruses.</title>
        <authorList>
            <person name="Kaliniene L."/>
            <person name="Meskys R."/>
            <person name="Simoliunas E."/>
            <person name="Zajanckauskaite A."/>
            <person name="Truncaite L."/>
        </authorList>
    </citation>
    <scope>NUCLEOTIDE SEQUENCE [LARGE SCALE GENOMIC DNA]</scope>
</reference>